<gene>
    <name evidence="1" type="ORF">PSON_ATCC_30995.1.T0690141</name>
</gene>
<dbReference type="OrthoDB" id="5588846at2759"/>
<comment type="caution">
    <text evidence="1">The sequence shown here is derived from an EMBL/GenBank/DDBJ whole genome shotgun (WGS) entry which is preliminary data.</text>
</comment>
<evidence type="ECO:0000313" key="2">
    <source>
        <dbReference type="Proteomes" id="UP000692954"/>
    </source>
</evidence>
<name>A0A8S1P4N6_9CILI</name>
<dbReference type="EMBL" id="CAJJDN010000069">
    <property type="protein sequence ID" value="CAD8097941.1"/>
    <property type="molecule type" value="Genomic_DNA"/>
</dbReference>
<proteinExistence type="predicted"/>
<dbReference type="PANTHER" id="PTHR46809">
    <property type="entry name" value="STROMAL CELL-DERIVED FACTOR 2-LIKE PROTEIN"/>
    <property type="match status" value="1"/>
</dbReference>
<evidence type="ECO:0000313" key="1">
    <source>
        <dbReference type="EMBL" id="CAD8097941.1"/>
    </source>
</evidence>
<organism evidence="1 2">
    <name type="scientific">Paramecium sonneborni</name>
    <dbReference type="NCBI Taxonomy" id="65129"/>
    <lineage>
        <taxon>Eukaryota</taxon>
        <taxon>Sar</taxon>
        <taxon>Alveolata</taxon>
        <taxon>Ciliophora</taxon>
        <taxon>Intramacronucleata</taxon>
        <taxon>Oligohymenophorea</taxon>
        <taxon>Peniculida</taxon>
        <taxon>Parameciidae</taxon>
        <taxon>Paramecium</taxon>
    </lineage>
</organism>
<sequence length="363" mass="42953">MNQQEQVSFKTFQLLQLQNLDNQQYLSGDLQIKQNFILKDEEISLFTLQNNINDPNTHFVLELQDEFRNQYLYYGDLIAIKHFKSQLYVNINHSQKPDEFQSVDAYLGEKPEYFVIQPKDEGNSTLLKYLNQKITHPFRLFSTDNRNYLISQQQKKKNKYLVKGRKNQNDINLNIGVWRFIFVEQQNNILKMFDNVSNEPIFIESGKKVIIRNWLTGFTLHSHPIITKTANKQEVTVVSHPRDENDYWCIVKQNSRNTSKFINYDDQIFLQHLNTARYLNGTDQQSYSKQGNLVCCTDQVHLFYTQAIDDFILEMYKPFTIKFNNQFLAQSKSKAECNIGQQQECICVENQTQTCLWVIEQMI</sequence>
<dbReference type="Proteomes" id="UP000692954">
    <property type="component" value="Unassembled WGS sequence"/>
</dbReference>
<dbReference type="AlphaFoldDB" id="A0A8S1P4N6"/>
<dbReference type="PANTHER" id="PTHR46809:SF2">
    <property type="entry name" value="GH21273P"/>
    <property type="match status" value="1"/>
</dbReference>
<protein>
    <submittedName>
        <fullName evidence="1">Uncharacterized protein</fullName>
    </submittedName>
</protein>
<reference evidence="1" key="1">
    <citation type="submission" date="2021-01" db="EMBL/GenBank/DDBJ databases">
        <authorList>
            <consortium name="Genoscope - CEA"/>
            <person name="William W."/>
        </authorList>
    </citation>
    <scope>NUCLEOTIDE SEQUENCE</scope>
</reference>
<accession>A0A8S1P4N6</accession>
<keyword evidence="2" id="KW-1185">Reference proteome</keyword>